<comment type="subcellular location">
    <subcellularLocation>
        <location evidence="1 10">Cell membrane</location>
        <topology evidence="1 10">Multi-pass membrane protein</topology>
    </subcellularLocation>
</comment>
<evidence type="ECO:0000256" key="7">
    <source>
        <dbReference type="ARBA" id="ARBA00035120"/>
    </source>
</evidence>
<proteinExistence type="inferred from homology"/>
<evidence type="ECO:0000256" key="8">
    <source>
        <dbReference type="ARBA" id="ARBA00035585"/>
    </source>
</evidence>
<feature type="binding site" evidence="10">
    <location>
        <position position="79"/>
    </location>
    <ligand>
        <name>Na(+)</name>
        <dbReference type="ChEBI" id="CHEBI:29101"/>
        <note>structural</note>
    </ligand>
</feature>
<feature type="transmembrane region" description="Helical" evidence="10">
    <location>
        <begin position="40"/>
        <end position="59"/>
    </location>
</feature>
<keyword evidence="2 10" id="KW-1003">Cell membrane</keyword>
<dbReference type="HAMAP" id="MF_00454">
    <property type="entry name" value="FluC"/>
    <property type="match status" value="1"/>
</dbReference>
<accession>A0ABS4XBR2</accession>
<dbReference type="PANTHER" id="PTHR28259:SF1">
    <property type="entry name" value="FLUORIDE EXPORT PROTEIN 1-RELATED"/>
    <property type="match status" value="1"/>
</dbReference>
<keyword evidence="10" id="KW-0813">Transport</keyword>
<keyword evidence="6 10" id="KW-0407">Ion channel</keyword>
<feature type="transmembrane region" description="Helical" evidence="10">
    <location>
        <begin position="98"/>
        <end position="123"/>
    </location>
</feature>
<evidence type="ECO:0000256" key="9">
    <source>
        <dbReference type="ARBA" id="ARBA00049940"/>
    </source>
</evidence>
<dbReference type="NCBIfam" id="TIGR00494">
    <property type="entry name" value="crcB"/>
    <property type="match status" value="1"/>
</dbReference>
<keyword evidence="4 10" id="KW-1133">Transmembrane helix</keyword>
<gene>
    <name evidence="10" type="primary">fluC</name>
    <name evidence="10" type="synonym">crcB</name>
    <name evidence="11" type="ORF">JOF47_001421</name>
</gene>
<evidence type="ECO:0000256" key="4">
    <source>
        <dbReference type="ARBA" id="ARBA00022989"/>
    </source>
</evidence>
<comment type="caution">
    <text evidence="11">The sequence shown here is derived from an EMBL/GenBank/DDBJ whole genome shotgun (WGS) entry which is preliminary data.</text>
</comment>
<evidence type="ECO:0000313" key="12">
    <source>
        <dbReference type="Proteomes" id="UP001296993"/>
    </source>
</evidence>
<dbReference type="PANTHER" id="PTHR28259">
    <property type="entry name" value="FLUORIDE EXPORT PROTEIN 1-RELATED"/>
    <property type="match status" value="1"/>
</dbReference>
<keyword evidence="10" id="KW-0915">Sodium</keyword>
<keyword evidence="10" id="KW-0406">Ion transport</keyword>
<keyword evidence="5 10" id="KW-0472">Membrane</keyword>
<comment type="similarity">
    <text evidence="7 10">Belongs to the fluoride channel Fluc/FEX (TC 1.A.43) family.</text>
</comment>
<keyword evidence="10" id="KW-0479">Metal-binding</keyword>
<comment type="function">
    <text evidence="9 10">Fluoride-specific ion channel. Important for reducing fluoride concentration in the cell, thus reducing its toxicity.</text>
</comment>
<reference evidence="11 12" key="1">
    <citation type="submission" date="2021-03" db="EMBL/GenBank/DDBJ databases">
        <title>Sequencing the genomes of 1000 actinobacteria strains.</title>
        <authorList>
            <person name="Klenk H.-P."/>
        </authorList>
    </citation>
    <scope>NUCLEOTIDE SEQUENCE [LARGE SCALE GENOMIC DNA]</scope>
    <source>
        <strain evidence="11 12">DSM 15797</strain>
    </source>
</reference>
<evidence type="ECO:0000256" key="3">
    <source>
        <dbReference type="ARBA" id="ARBA00022692"/>
    </source>
</evidence>
<feature type="binding site" evidence="10">
    <location>
        <position position="76"/>
    </location>
    <ligand>
        <name>Na(+)</name>
        <dbReference type="ChEBI" id="CHEBI:29101"/>
        <note>structural</note>
    </ligand>
</feature>
<keyword evidence="12" id="KW-1185">Reference proteome</keyword>
<keyword evidence="3 10" id="KW-0812">Transmembrane</keyword>
<dbReference type="InterPro" id="IPR003691">
    <property type="entry name" value="FluC"/>
</dbReference>
<protein>
    <recommendedName>
        <fullName evidence="10">Fluoride-specific ion channel FluC</fullName>
    </recommendedName>
</protein>
<evidence type="ECO:0000256" key="2">
    <source>
        <dbReference type="ARBA" id="ARBA00022475"/>
    </source>
</evidence>
<feature type="transmembrane region" description="Helical" evidence="10">
    <location>
        <begin position="66"/>
        <end position="86"/>
    </location>
</feature>
<dbReference type="Proteomes" id="UP001296993">
    <property type="component" value="Unassembled WGS sequence"/>
</dbReference>
<evidence type="ECO:0000256" key="10">
    <source>
        <dbReference type="HAMAP-Rule" id="MF_00454"/>
    </source>
</evidence>
<dbReference type="EMBL" id="JAGIOF010000001">
    <property type="protein sequence ID" value="MBP2385910.1"/>
    <property type="molecule type" value="Genomic_DNA"/>
</dbReference>
<name>A0ABS4XBR2_9MICC</name>
<comment type="activity regulation">
    <text evidence="10">Na(+) is not transported, but it plays an essential structural role and its presence is essential for fluoride channel function.</text>
</comment>
<evidence type="ECO:0000256" key="5">
    <source>
        <dbReference type="ARBA" id="ARBA00023136"/>
    </source>
</evidence>
<evidence type="ECO:0000256" key="1">
    <source>
        <dbReference type="ARBA" id="ARBA00004651"/>
    </source>
</evidence>
<organism evidence="11 12">
    <name type="scientific">Paeniglutamicibacter kerguelensis</name>
    <dbReference type="NCBI Taxonomy" id="254788"/>
    <lineage>
        <taxon>Bacteria</taxon>
        <taxon>Bacillati</taxon>
        <taxon>Actinomycetota</taxon>
        <taxon>Actinomycetes</taxon>
        <taxon>Micrococcales</taxon>
        <taxon>Micrococcaceae</taxon>
        <taxon>Paeniglutamicibacter</taxon>
    </lineage>
</organism>
<sequence length="125" mass="12862">MTPWLFLALALAGGIGASVRYVADGIIRSKVPAGYPWPTTLINVSGSMVLGFLTGLAMDSLLPADLMIVLGTGFLGGYTTFSTASYETVQLVRDRRYAAALGNGLGLAVAAVAAALLGLWLGISL</sequence>
<comment type="catalytic activity">
    <reaction evidence="8">
        <text>fluoride(in) = fluoride(out)</text>
        <dbReference type="Rhea" id="RHEA:76159"/>
        <dbReference type="ChEBI" id="CHEBI:17051"/>
    </reaction>
    <physiologicalReaction direction="left-to-right" evidence="8">
        <dbReference type="Rhea" id="RHEA:76160"/>
    </physiologicalReaction>
</comment>
<dbReference type="Pfam" id="PF02537">
    <property type="entry name" value="CRCB"/>
    <property type="match status" value="1"/>
</dbReference>
<evidence type="ECO:0000256" key="6">
    <source>
        <dbReference type="ARBA" id="ARBA00023303"/>
    </source>
</evidence>
<evidence type="ECO:0000313" key="11">
    <source>
        <dbReference type="EMBL" id="MBP2385910.1"/>
    </source>
</evidence>
<dbReference type="RefSeq" id="WP_209996900.1">
    <property type="nucleotide sequence ID" value="NZ_BAAAJY010000003.1"/>
</dbReference>